<organismHost>
    <name type="scientific">Phacochoerus africanus</name>
    <name type="common">Warthog</name>
    <dbReference type="NCBI Taxonomy" id="41426"/>
</organismHost>
<protein>
    <submittedName>
        <fullName evidence="1">G1340L</fullName>
    </submittedName>
</protein>
<accession>A0A5B8XBC9</accession>
<organismHost>
    <name type="scientific">Ornithodoros moubata</name>
    <name type="common">Soft tick</name>
    <name type="synonym">Argasid tick</name>
    <dbReference type="NCBI Taxonomy" id="6938"/>
</organismHost>
<organismHost>
    <name type="scientific">Potamochoerus larvatus</name>
    <name type="common">Bushpig</name>
    <dbReference type="NCBI Taxonomy" id="273792"/>
</organismHost>
<organismHost>
    <name type="scientific">Sus scrofa</name>
    <name type="common">Pig</name>
    <dbReference type="NCBI Taxonomy" id="9823"/>
</organismHost>
<proteinExistence type="predicted"/>
<sequence length="146" mass="17444">MDFQNDFLTNPLRVTLYNPVENEYTKTFIFLGSVPANVLQACRKDLQRTPKDKEILQNFYGEDWEKKLSQYVVGGDSDDLDEFEKLFVEDRGEETNVMMPEIETMYSEYSIFPEDTFKDIREKIYVATGIPPYRQHIFFFKTMRFR</sequence>
<dbReference type="EMBL" id="MN194591">
    <property type="protein sequence ID" value="QED21678.1"/>
    <property type="molecule type" value="Genomic_DNA"/>
</dbReference>
<organism evidence="1 2">
    <name type="scientific">African swine fever virus</name>
    <name type="common">ASFV</name>
    <dbReference type="NCBI Taxonomy" id="10497"/>
    <lineage>
        <taxon>Viruses</taxon>
        <taxon>Varidnaviria</taxon>
        <taxon>Bamfordvirae</taxon>
        <taxon>Nucleocytoviricota</taxon>
        <taxon>Pokkesviricetes</taxon>
        <taxon>Asfuvirales</taxon>
        <taxon>Asfarviridae</taxon>
        <taxon>Asfivirus</taxon>
        <taxon>Asfivirus haemorrhagiae</taxon>
    </lineage>
</organism>
<organismHost>
    <name type="scientific">Phacochoerus aethiopicus</name>
    <name type="common">Warthog</name>
    <dbReference type="NCBI Taxonomy" id="85517"/>
</organismHost>
<dbReference type="Proteomes" id="UP000321214">
    <property type="component" value="Segment"/>
</dbReference>
<name>A0A5B8XBC9_ASF</name>
<gene>
    <name evidence="1" type="primary">G1340L_3</name>
    <name evidence="1" type="ORF">ASFV_Kyiv_2016_131_00142</name>
</gene>
<evidence type="ECO:0000313" key="1">
    <source>
        <dbReference type="EMBL" id="QED21678.1"/>
    </source>
</evidence>
<dbReference type="CDD" id="cd17039">
    <property type="entry name" value="Ubl_ubiquitin_like"/>
    <property type="match status" value="1"/>
</dbReference>
<evidence type="ECO:0000313" key="2">
    <source>
        <dbReference type="Proteomes" id="UP000321214"/>
    </source>
</evidence>
<organismHost>
    <name type="scientific">Ornithodoros</name>
    <name type="common">relapsing fever ticks</name>
    <dbReference type="NCBI Taxonomy" id="6937"/>
</organismHost>
<reference evidence="2" key="1">
    <citation type="submission" date="2019-07" db="EMBL/GenBank/DDBJ databases">
        <title>Complete genome sequence of virulent African swine fever virus isolated from a domestic pig in Ukraine.</title>
        <authorList>
            <person name="Kovalenko G."/>
            <person name="Ducluzeau A.-L."/>
            <person name="Ishchenko L."/>
            <person name="Sushko M."/>
            <person name="Sapachova M."/>
            <person name="Rudova N."/>
            <person name="Solodiankin O."/>
            <person name="Gerilovych A."/>
            <person name="Dagdag R."/>
            <person name="Redlinger M."/>
            <person name="Bezymennyi M."/>
            <person name="Frant M."/>
            <person name="Lange C.E."/>
            <person name="Dubchak I."/>
            <person name="Mezhenskyii A."/>
            <person name="Nychyk S."/>
            <person name="Bortz E."/>
            <person name="Drown D.M."/>
        </authorList>
    </citation>
    <scope>NUCLEOTIDE SEQUENCE [LARGE SCALE GENOMIC DNA]</scope>
</reference>